<gene>
    <name evidence="3" type="ORF">CLV98_11178</name>
</gene>
<dbReference type="Proteomes" id="UP000245880">
    <property type="component" value="Unassembled WGS sequence"/>
</dbReference>
<organism evidence="3 4">
    <name type="scientific">Dyadobacter jejuensis</name>
    <dbReference type="NCBI Taxonomy" id="1082580"/>
    <lineage>
        <taxon>Bacteria</taxon>
        <taxon>Pseudomonadati</taxon>
        <taxon>Bacteroidota</taxon>
        <taxon>Cytophagia</taxon>
        <taxon>Cytophagales</taxon>
        <taxon>Spirosomataceae</taxon>
        <taxon>Dyadobacter</taxon>
    </lineage>
</organism>
<evidence type="ECO:0000256" key="1">
    <source>
        <dbReference type="SAM" id="MobiDB-lite"/>
    </source>
</evidence>
<dbReference type="RefSeq" id="WP_109676504.1">
    <property type="nucleotide sequence ID" value="NZ_QGDT01000011.1"/>
</dbReference>
<comment type="caution">
    <text evidence="3">The sequence shown here is derived from an EMBL/GenBank/DDBJ whole genome shotgun (WGS) entry which is preliminary data.</text>
</comment>
<dbReference type="EMBL" id="QGDT01000011">
    <property type="protein sequence ID" value="PWJ56584.1"/>
    <property type="molecule type" value="Genomic_DNA"/>
</dbReference>
<dbReference type="OrthoDB" id="975478at2"/>
<keyword evidence="4" id="KW-1185">Reference proteome</keyword>
<proteinExistence type="predicted"/>
<evidence type="ECO:0000313" key="4">
    <source>
        <dbReference type="Proteomes" id="UP000245880"/>
    </source>
</evidence>
<feature type="transmembrane region" description="Helical" evidence="2">
    <location>
        <begin position="54"/>
        <end position="73"/>
    </location>
</feature>
<dbReference type="AlphaFoldDB" id="A0A316AI04"/>
<evidence type="ECO:0000313" key="3">
    <source>
        <dbReference type="EMBL" id="PWJ56584.1"/>
    </source>
</evidence>
<sequence length="489" mass="53568">MKPSEKNNFEEQWKRALEDASVPPPKSVWDAIEAKLEEQEEKIVPLAWWQARRVWLVAASLATLMLVGGGIWYQQQAFEVAPLAGIEKVTKASKMANSETDGPIASSDTRIEDPQETLAPLAKESARAAVALKSNQSRHLQPESDASVTQPAGINAFVQGESPTDVEAFLKGKGNALDRVASSEGVGTVPELSEKGVTDLKEIAIKPVEELEVLMQKRYVFFRPELREEPVLLAKEPREYWAGLSFMPASFNPDLKVVSAPESFQSMSYARQSAVSGGSKAGASYAFQTQAGLKVSKHWSLEMGLSYLQANSQYEGGGYLLSASSTNLSTNVVEAALADANSNKEFGYNSPNSSLVNNNPNKLYIDVNNVISNDYRYLQLPVQAGFTLNPEGKWNYAILGGVMTNFFLKNELQSSTGGIITTKPGDEVYRSVNLSATTGLRVQYKLSEKWRANLTGSYQQGLTSGFYNTVSLQSKPHLYGVAWGVRYSF</sequence>
<name>A0A316AI04_9BACT</name>
<evidence type="ECO:0008006" key="5">
    <source>
        <dbReference type="Google" id="ProtNLM"/>
    </source>
</evidence>
<feature type="compositionally biased region" description="Basic and acidic residues" evidence="1">
    <location>
        <begin position="1"/>
        <end position="18"/>
    </location>
</feature>
<keyword evidence="2" id="KW-0812">Transmembrane</keyword>
<protein>
    <recommendedName>
        <fullName evidence="5">Outer membrane protein with beta-barrel domain</fullName>
    </recommendedName>
</protein>
<evidence type="ECO:0000256" key="2">
    <source>
        <dbReference type="SAM" id="Phobius"/>
    </source>
</evidence>
<accession>A0A316AI04</accession>
<keyword evidence="2" id="KW-0472">Membrane</keyword>
<keyword evidence="2" id="KW-1133">Transmembrane helix</keyword>
<reference evidence="3 4" key="1">
    <citation type="submission" date="2018-03" db="EMBL/GenBank/DDBJ databases">
        <title>Genomic Encyclopedia of Archaeal and Bacterial Type Strains, Phase II (KMG-II): from individual species to whole genera.</title>
        <authorList>
            <person name="Goeker M."/>
        </authorList>
    </citation>
    <scope>NUCLEOTIDE SEQUENCE [LARGE SCALE GENOMIC DNA]</scope>
    <source>
        <strain evidence="3 4">DSM 100346</strain>
    </source>
</reference>
<feature type="region of interest" description="Disordered" evidence="1">
    <location>
        <begin position="1"/>
        <end position="25"/>
    </location>
</feature>